<evidence type="ECO:0000313" key="2">
    <source>
        <dbReference type="EMBL" id="KRK04430.1"/>
    </source>
</evidence>
<feature type="signal peptide" evidence="1">
    <location>
        <begin position="1"/>
        <end position="19"/>
    </location>
</feature>
<dbReference type="AlphaFoldDB" id="A0A0R1E6N8"/>
<dbReference type="KEGG" id="dya:Dyak_GE28106"/>
<reference evidence="2 3" key="1">
    <citation type="journal article" date="2007" name="Nature">
        <title>Evolution of genes and genomes on the Drosophila phylogeny.</title>
        <authorList>
            <consortium name="Drosophila 12 Genomes Consortium"/>
            <person name="Clark A.G."/>
            <person name="Eisen M.B."/>
            <person name="Smith D.R."/>
            <person name="Bergman C.M."/>
            <person name="Oliver B."/>
            <person name="Markow T.A."/>
            <person name="Kaufman T.C."/>
            <person name="Kellis M."/>
            <person name="Gelbart W."/>
            <person name="Iyer V.N."/>
            <person name="Pollard D.A."/>
            <person name="Sackton T.B."/>
            <person name="Larracuente A.M."/>
            <person name="Singh N.D."/>
            <person name="Abad J.P."/>
            <person name="Abt D.N."/>
            <person name="Adryan B."/>
            <person name="Aguade M."/>
            <person name="Akashi H."/>
            <person name="Anderson W.W."/>
            <person name="Aquadro C.F."/>
            <person name="Ardell D.H."/>
            <person name="Arguello R."/>
            <person name="Artieri C.G."/>
            <person name="Barbash D.A."/>
            <person name="Barker D."/>
            <person name="Barsanti P."/>
            <person name="Batterham P."/>
            <person name="Batzoglou S."/>
            <person name="Begun D."/>
            <person name="Bhutkar A."/>
            <person name="Blanco E."/>
            <person name="Bosak S.A."/>
            <person name="Bradley R.K."/>
            <person name="Brand A.D."/>
            <person name="Brent M.R."/>
            <person name="Brooks A.N."/>
            <person name="Brown R.H."/>
            <person name="Butlin R.K."/>
            <person name="Caggese C."/>
            <person name="Calvi B.R."/>
            <person name="Bernardo de Carvalho A."/>
            <person name="Caspi A."/>
            <person name="Castrezana S."/>
            <person name="Celniker S.E."/>
            <person name="Chang J.L."/>
            <person name="Chapple C."/>
            <person name="Chatterji S."/>
            <person name="Chinwalla A."/>
            <person name="Civetta A."/>
            <person name="Clifton S.W."/>
            <person name="Comeron J.M."/>
            <person name="Costello J.C."/>
            <person name="Coyne J.A."/>
            <person name="Daub J."/>
            <person name="David R.G."/>
            <person name="Delcher A.L."/>
            <person name="Delehaunty K."/>
            <person name="Do C.B."/>
            <person name="Ebling H."/>
            <person name="Edwards K."/>
            <person name="Eickbush T."/>
            <person name="Evans J.D."/>
            <person name="Filipski A."/>
            <person name="Findeiss S."/>
            <person name="Freyhult E."/>
            <person name="Fulton L."/>
            <person name="Fulton R."/>
            <person name="Garcia A.C."/>
            <person name="Gardiner A."/>
            <person name="Garfield D.A."/>
            <person name="Garvin B.E."/>
            <person name="Gibson G."/>
            <person name="Gilbert D."/>
            <person name="Gnerre S."/>
            <person name="Godfrey J."/>
            <person name="Good R."/>
            <person name="Gotea V."/>
            <person name="Gravely B."/>
            <person name="Greenberg A.J."/>
            <person name="Griffiths-Jones S."/>
            <person name="Gross S."/>
            <person name="Guigo R."/>
            <person name="Gustafson E.A."/>
            <person name="Haerty W."/>
            <person name="Hahn M.W."/>
            <person name="Halligan D.L."/>
            <person name="Halpern A.L."/>
            <person name="Halter G.M."/>
            <person name="Han M.V."/>
            <person name="Heger A."/>
            <person name="Hillier L."/>
            <person name="Hinrichs A.S."/>
            <person name="Holmes I."/>
            <person name="Hoskins R.A."/>
            <person name="Hubisz M.J."/>
            <person name="Hultmark D."/>
            <person name="Huntley M.A."/>
            <person name="Jaffe D.B."/>
            <person name="Jagadeeshan S."/>
            <person name="Jeck W.R."/>
            <person name="Johnson J."/>
            <person name="Jones C.D."/>
            <person name="Jordan W.C."/>
            <person name="Karpen G.H."/>
            <person name="Kataoka E."/>
            <person name="Keightley P.D."/>
            <person name="Kheradpour P."/>
            <person name="Kirkness E.F."/>
            <person name="Koerich L.B."/>
            <person name="Kristiansen K."/>
            <person name="Kudrna D."/>
            <person name="Kulathinal R.J."/>
            <person name="Kumar S."/>
            <person name="Kwok R."/>
            <person name="Lander E."/>
            <person name="Langley C.H."/>
            <person name="Lapoint R."/>
            <person name="Lazzaro B.P."/>
            <person name="Lee S.J."/>
            <person name="Levesque L."/>
            <person name="Li R."/>
            <person name="Lin C.F."/>
            <person name="Lin M.F."/>
            <person name="Lindblad-Toh K."/>
            <person name="Llopart A."/>
            <person name="Long M."/>
            <person name="Low L."/>
            <person name="Lozovsky E."/>
            <person name="Lu J."/>
            <person name="Luo M."/>
            <person name="Machado C.A."/>
            <person name="Makalowski W."/>
            <person name="Marzo M."/>
            <person name="Matsuda M."/>
            <person name="Matzkin L."/>
            <person name="McAllister B."/>
            <person name="McBride C.S."/>
            <person name="McKernan B."/>
            <person name="McKernan K."/>
            <person name="Mendez-Lago M."/>
            <person name="Minx P."/>
            <person name="Mollenhauer M.U."/>
            <person name="Montooth K."/>
            <person name="Mount S.M."/>
            <person name="Mu X."/>
            <person name="Myers E."/>
            <person name="Negre B."/>
            <person name="Newfeld S."/>
            <person name="Nielsen R."/>
            <person name="Noor M.A."/>
            <person name="O'Grady P."/>
            <person name="Pachter L."/>
            <person name="Papaceit M."/>
            <person name="Parisi M.J."/>
            <person name="Parisi M."/>
            <person name="Parts L."/>
            <person name="Pedersen J.S."/>
            <person name="Pesole G."/>
            <person name="Phillippy A.M."/>
            <person name="Ponting C.P."/>
            <person name="Pop M."/>
            <person name="Porcelli D."/>
            <person name="Powell J.R."/>
            <person name="Prohaska S."/>
            <person name="Pruitt K."/>
            <person name="Puig M."/>
            <person name="Quesneville H."/>
            <person name="Ram K.R."/>
            <person name="Rand D."/>
            <person name="Rasmussen M.D."/>
            <person name="Reed L.K."/>
            <person name="Reenan R."/>
            <person name="Reily A."/>
            <person name="Remington K.A."/>
            <person name="Rieger T.T."/>
            <person name="Ritchie M.G."/>
            <person name="Robin C."/>
            <person name="Rogers Y.H."/>
            <person name="Rohde C."/>
            <person name="Rozas J."/>
            <person name="Rubenfield M.J."/>
            <person name="Ruiz A."/>
            <person name="Russo S."/>
            <person name="Salzberg S.L."/>
            <person name="Sanchez-Gracia A."/>
            <person name="Saranga D.J."/>
            <person name="Sato H."/>
            <person name="Schaeffer S.W."/>
            <person name="Schatz M.C."/>
            <person name="Schlenke T."/>
            <person name="Schwartz R."/>
            <person name="Segarra C."/>
            <person name="Singh R.S."/>
            <person name="Sirot L."/>
            <person name="Sirota M."/>
            <person name="Sisneros N.B."/>
            <person name="Smith C.D."/>
            <person name="Smith T.F."/>
            <person name="Spieth J."/>
            <person name="Stage D.E."/>
            <person name="Stark A."/>
            <person name="Stephan W."/>
            <person name="Strausberg R.L."/>
            <person name="Strempel S."/>
            <person name="Sturgill D."/>
            <person name="Sutton G."/>
            <person name="Sutton G.G."/>
            <person name="Tao W."/>
            <person name="Teichmann S."/>
            <person name="Tobari Y.N."/>
            <person name="Tomimura Y."/>
            <person name="Tsolas J.M."/>
            <person name="Valente V.L."/>
            <person name="Venter E."/>
            <person name="Venter J.C."/>
            <person name="Vicario S."/>
            <person name="Vieira F.G."/>
            <person name="Vilella A.J."/>
            <person name="Villasante A."/>
            <person name="Walenz B."/>
            <person name="Wang J."/>
            <person name="Wasserman M."/>
            <person name="Watts T."/>
            <person name="Wilson D."/>
            <person name="Wilson R.K."/>
            <person name="Wing R.A."/>
            <person name="Wolfner M.F."/>
            <person name="Wong A."/>
            <person name="Wong G.K."/>
            <person name="Wu C.I."/>
            <person name="Wu G."/>
            <person name="Yamamoto D."/>
            <person name="Yang H.P."/>
            <person name="Yang S.P."/>
            <person name="Yorke J.A."/>
            <person name="Yoshida K."/>
            <person name="Zdobnov E."/>
            <person name="Zhang P."/>
            <person name="Zhang Y."/>
            <person name="Zimin A.V."/>
            <person name="Baldwin J."/>
            <person name="Abdouelleil A."/>
            <person name="Abdulkadir J."/>
            <person name="Abebe A."/>
            <person name="Abera B."/>
            <person name="Abreu J."/>
            <person name="Acer S.C."/>
            <person name="Aftuck L."/>
            <person name="Alexander A."/>
            <person name="An P."/>
            <person name="Anderson E."/>
            <person name="Anderson S."/>
            <person name="Arachi H."/>
            <person name="Azer M."/>
            <person name="Bachantsang P."/>
            <person name="Barry A."/>
            <person name="Bayul T."/>
            <person name="Berlin A."/>
            <person name="Bessette D."/>
            <person name="Bloom T."/>
            <person name="Blye J."/>
            <person name="Boguslavskiy L."/>
            <person name="Bonnet C."/>
            <person name="Boukhgalter B."/>
            <person name="Bourzgui I."/>
            <person name="Brown A."/>
            <person name="Cahill P."/>
            <person name="Channer S."/>
            <person name="Cheshatsang Y."/>
            <person name="Chuda L."/>
            <person name="Citroen M."/>
            <person name="Collymore A."/>
            <person name="Cooke P."/>
            <person name="Costello M."/>
            <person name="D'Aco K."/>
            <person name="Daza R."/>
            <person name="De Haan G."/>
            <person name="DeGray S."/>
            <person name="DeMaso C."/>
            <person name="Dhargay N."/>
            <person name="Dooley K."/>
            <person name="Dooley E."/>
            <person name="Doricent M."/>
            <person name="Dorje P."/>
            <person name="Dorjee K."/>
            <person name="Dupes A."/>
            <person name="Elong R."/>
            <person name="Falk J."/>
            <person name="Farina A."/>
            <person name="Faro S."/>
            <person name="Ferguson D."/>
            <person name="Fisher S."/>
            <person name="Foley C.D."/>
            <person name="Franke A."/>
            <person name="Friedrich D."/>
            <person name="Gadbois L."/>
            <person name="Gearin G."/>
            <person name="Gearin C.R."/>
            <person name="Giannoukos G."/>
            <person name="Goode T."/>
            <person name="Graham J."/>
            <person name="Grandbois E."/>
            <person name="Grewal S."/>
            <person name="Gyaltsen K."/>
            <person name="Hafez N."/>
            <person name="Hagos B."/>
            <person name="Hall J."/>
            <person name="Henson C."/>
            <person name="Hollinger A."/>
            <person name="Honan T."/>
            <person name="Huard M.D."/>
            <person name="Hughes L."/>
            <person name="Hurhula B."/>
            <person name="Husby M.E."/>
            <person name="Kamat A."/>
            <person name="Kanga B."/>
            <person name="Kashin S."/>
            <person name="Khazanovich D."/>
            <person name="Kisner P."/>
            <person name="Lance K."/>
            <person name="Lara M."/>
            <person name="Lee W."/>
            <person name="Lennon N."/>
            <person name="Letendre F."/>
            <person name="LeVine R."/>
            <person name="Lipovsky A."/>
            <person name="Liu X."/>
            <person name="Liu J."/>
            <person name="Liu S."/>
            <person name="Lokyitsang T."/>
            <person name="Lokyitsang Y."/>
            <person name="Lubonja R."/>
            <person name="Lui A."/>
            <person name="MacDonald P."/>
            <person name="Magnisalis V."/>
            <person name="Maru K."/>
            <person name="Matthews C."/>
            <person name="McCusker W."/>
            <person name="McDonough S."/>
            <person name="Mehta T."/>
            <person name="Meldrim J."/>
            <person name="Meneus L."/>
            <person name="Mihai O."/>
            <person name="Mihalev A."/>
            <person name="Mihova T."/>
            <person name="Mittelman R."/>
            <person name="Mlenga V."/>
            <person name="Montmayeur A."/>
            <person name="Mulrain L."/>
            <person name="Navidi A."/>
            <person name="Naylor J."/>
            <person name="Negash T."/>
            <person name="Nguyen T."/>
            <person name="Nguyen N."/>
            <person name="Nicol R."/>
            <person name="Norbu C."/>
            <person name="Norbu N."/>
            <person name="Novod N."/>
            <person name="O'Neill B."/>
            <person name="Osman S."/>
            <person name="Markiewicz E."/>
            <person name="Oyono O.L."/>
            <person name="Patti C."/>
            <person name="Phunkhang P."/>
            <person name="Pierre F."/>
            <person name="Priest M."/>
            <person name="Raghuraman S."/>
            <person name="Rege F."/>
            <person name="Reyes R."/>
            <person name="Rise C."/>
            <person name="Rogov P."/>
            <person name="Ross K."/>
            <person name="Ryan E."/>
            <person name="Settipalli S."/>
            <person name="Shea T."/>
            <person name="Sherpa N."/>
            <person name="Shi L."/>
            <person name="Shih D."/>
            <person name="Sparrow T."/>
            <person name="Spaulding J."/>
            <person name="Stalker J."/>
            <person name="Stange-Thomann N."/>
            <person name="Stavropoulos S."/>
            <person name="Stone C."/>
            <person name="Strader C."/>
            <person name="Tesfaye S."/>
            <person name="Thomson T."/>
            <person name="Thoulutsang Y."/>
            <person name="Thoulutsang D."/>
            <person name="Topham K."/>
            <person name="Topping I."/>
            <person name="Tsamla T."/>
            <person name="Vassiliev H."/>
            <person name="Vo A."/>
            <person name="Wangchuk T."/>
            <person name="Wangdi T."/>
            <person name="Weiand M."/>
            <person name="Wilkinson J."/>
            <person name="Wilson A."/>
            <person name="Yadav S."/>
            <person name="Young G."/>
            <person name="Yu Q."/>
            <person name="Zembek L."/>
            <person name="Zhong D."/>
            <person name="Zimmer A."/>
            <person name="Zwirko Z."/>
            <person name="Jaffe D.B."/>
            <person name="Alvarez P."/>
            <person name="Brockman W."/>
            <person name="Butler J."/>
            <person name="Chin C."/>
            <person name="Gnerre S."/>
            <person name="Grabherr M."/>
            <person name="Kleber M."/>
            <person name="Mauceli E."/>
            <person name="MacCallum I."/>
        </authorList>
    </citation>
    <scope>NUCLEOTIDE SEQUENCE [LARGE SCALE GENOMIC DNA]</scope>
    <source>
        <strain evidence="3">Tai18E2 / Tucson 14021-0261.01</strain>
    </source>
</reference>
<dbReference type="EMBL" id="CM000160">
    <property type="protein sequence ID" value="KRK04430.1"/>
    <property type="molecule type" value="Genomic_DNA"/>
</dbReference>
<name>A0A0R1E6N8_DROYA</name>
<protein>
    <submittedName>
        <fullName evidence="2">Uncharacterized protein</fullName>
    </submittedName>
</protein>
<accession>A0A0R1E6N8</accession>
<keyword evidence="1" id="KW-0732">Signal</keyword>
<keyword evidence="3" id="KW-1185">Reference proteome</keyword>
<feature type="chain" id="PRO_5006403225" evidence="1">
    <location>
        <begin position="20"/>
        <end position="91"/>
    </location>
</feature>
<evidence type="ECO:0000313" key="3">
    <source>
        <dbReference type="Proteomes" id="UP000002282"/>
    </source>
</evidence>
<organism evidence="2 3">
    <name type="scientific">Drosophila yakuba</name>
    <name type="common">Fruit fly</name>
    <dbReference type="NCBI Taxonomy" id="7245"/>
    <lineage>
        <taxon>Eukaryota</taxon>
        <taxon>Metazoa</taxon>
        <taxon>Ecdysozoa</taxon>
        <taxon>Arthropoda</taxon>
        <taxon>Hexapoda</taxon>
        <taxon>Insecta</taxon>
        <taxon>Pterygota</taxon>
        <taxon>Neoptera</taxon>
        <taxon>Endopterygota</taxon>
        <taxon>Diptera</taxon>
        <taxon>Brachycera</taxon>
        <taxon>Muscomorpha</taxon>
        <taxon>Ephydroidea</taxon>
        <taxon>Drosophilidae</taxon>
        <taxon>Drosophila</taxon>
        <taxon>Sophophora</taxon>
    </lineage>
</organism>
<gene>
    <name evidence="2" type="primary">Dyak\GE28106</name>
    <name evidence="2" type="synonym">GE28106</name>
    <name evidence="2" type="ORF">Dyak_GE28106</name>
</gene>
<evidence type="ECO:0000256" key="1">
    <source>
        <dbReference type="SAM" id="SignalP"/>
    </source>
</evidence>
<sequence>MRGTLFLIPLFVCVVLASGTNNTLVYIDNNSTPPTNITVDAKNMHNFLLCVKKNELIRDGKILSLPVACQRHFLLIHKTWYPGILGKKSNN</sequence>
<proteinExistence type="predicted"/>
<reference evidence="2 3" key="2">
    <citation type="journal article" date="2007" name="PLoS Biol.">
        <title>Principles of genome evolution in the Drosophila melanogaster species group.</title>
        <authorList>
            <person name="Ranz J.M."/>
            <person name="Maurin D."/>
            <person name="Chan Y.S."/>
            <person name="von Grotthuss M."/>
            <person name="Hillier L.W."/>
            <person name="Roote J."/>
            <person name="Ashburner M."/>
            <person name="Bergman C.M."/>
        </authorList>
    </citation>
    <scope>NUCLEOTIDE SEQUENCE [LARGE SCALE GENOMIC DNA]</scope>
    <source>
        <strain evidence="3">Tai18E2 / Tucson 14021-0261.01</strain>
    </source>
</reference>
<dbReference type="Proteomes" id="UP000002282">
    <property type="component" value="Chromosome 3R"/>
</dbReference>